<organism evidence="4 5">
    <name type="scientific">Candidatus Copromonas faecavium</name>
    <name type="common">nom. illeg.</name>
    <dbReference type="NCBI Taxonomy" id="2840740"/>
    <lineage>
        <taxon>Bacteria</taxon>
        <taxon>Bacillati</taxon>
        <taxon>Bacillota</taxon>
        <taxon>Clostridia</taxon>
        <taxon>Lachnospirales</taxon>
        <taxon>Lachnospiraceae</taxon>
        <taxon>Candidatus Copromonas (nom. illeg.)</taxon>
    </lineage>
</organism>
<dbReference type="EMBL" id="DVGC01000003">
    <property type="protein sequence ID" value="HIR04521.1"/>
    <property type="molecule type" value="Genomic_DNA"/>
</dbReference>
<evidence type="ECO:0000256" key="1">
    <source>
        <dbReference type="ARBA" id="ARBA00005278"/>
    </source>
</evidence>
<name>A0A9D1A1Z0_9FIRM</name>
<reference evidence="4" key="2">
    <citation type="journal article" date="2021" name="PeerJ">
        <title>Extensive microbial diversity within the chicken gut microbiome revealed by metagenomics and culture.</title>
        <authorList>
            <person name="Gilroy R."/>
            <person name="Ravi A."/>
            <person name="Getino M."/>
            <person name="Pursley I."/>
            <person name="Horton D.L."/>
            <person name="Alikhan N.F."/>
            <person name="Baker D."/>
            <person name="Gharbi K."/>
            <person name="Hall N."/>
            <person name="Watson M."/>
            <person name="Adriaenssens E.M."/>
            <person name="Foster-Nyarko E."/>
            <person name="Jarju S."/>
            <person name="Secka A."/>
            <person name="Antonio M."/>
            <person name="Oren A."/>
            <person name="Chaudhuri R.R."/>
            <person name="La Ragione R."/>
            <person name="Hildebrand F."/>
            <person name="Pallen M.J."/>
        </authorList>
    </citation>
    <scope>NUCLEOTIDE SEQUENCE</scope>
    <source>
        <strain evidence="4">CHK180-2868</strain>
    </source>
</reference>
<accession>A0A9D1A1Z0</accession>
<dbReference type="PANTHER" id="PTHR22550:SF9">
    <property type="entry name" value="STAGE V SPORULATION PROTEIN AF"/>
    <property type="match status" value="1"/>
</dbReference>
<reference evidence="4" key="1">
    <citation type="submission" date="2020-10" db="EMBL/GenBank/DDBJ databases">
        <authorList>
            <person name="Gilroy R."/>
        </authorList>
    </citation>
    <scope>NUCLEOTIDE SEQUENCE</scope>
    <source>
        <strain evidence="4">CHK180-2868</strain>
    </source>
</reference>
<dbReference type="InterPro" id="IPR004995">
    <property type="entry name" value="Spore_Ger"/>
</dbReference>
<proteinExistence type="inferred from homology"/>
<dbReference type="PIRSF" id="PIRSF005690">
    <property type="entry name" value="GerBA"/>
    <property type="match status" value="1"/>
</dbReference>
<feature type="transmembrane region" description="Helical" evidence="3">
    <location>
        <begin position="285"/>
        <end position="304"/>
    </location>
</feature>
<evidence type="ECO:0000313" key="5">
    <source>
        <dbReference type="Proteomes" id="UP000824250"/>
    </source>
</evidence>
<feature type="transmembrane region" description="Helical" evidence="3">
    <location>
        <begin position="409"/>
        <end position="434"/>
    </location>
</feature>
<protein>
    <submittedName>
        <fullName evidence="4">Spore germination protein</fullName>
    </submittedName>
</protein>
<feature type="transmembrane region" description="Helical" evidence="3">
    <location>
        <begin position="381"/>
        <end position="402"/>
    </location>
</feature>
<feature type="transmembrane region" description="Helical" evidence="3">
    <location>
        <begin position="324"/>
        <end position="345"/>
    </location>
</feature>
<evidence type="ECO:0000313" key="4">
    <source>
        <dbReference type="EMBL" id="HIR04521.1"/>
    </source>
</evidence>
<keyword evidence="3" id="KW-1133">Transmembrane helix</keyword>
<dbReference type="PANTHER" id="PTHR22550">
    <property type="entry name" value="SPORE GERMINATION PROTEIN"/>
    <property type="match status" value="1"/>
</dbReference>
<dbReference type="Pfam" id="PF03323">
    <property type="entry name" value="GerA"/>
    <property type="match status" value="1"/>
</dbReference>
<dbReference type="AlphaFoldDB" id="A0A9D1A1Z0"/>
<dbReference type="InterPro" id="IPR050768">
    <property type="entry name" value="UPF0353/GerABKA_families"/>
</dbReference>
<evidence type="ECO:0000256" key="2">
    <source>
        <dbReference type="ARBA" id="ARBA00023136"/>
    </source>
</evidence>
<comment type="caution">
    <text evidence="4">The sequence shown here is derived from an EMBL/GenBank/DDBJ whole genome shotgun (WGS) entry which is preliminary data.</text>
</comment>
<dbReference type="GO" id="GO:0016020">
    <property type="term" value="C:membrane"/>
    <property type="evidence" value="ECO:0007669"/>
    <property type="project" value="InterPro"/>
</dbReference>
<keyword evidence="3" id="KW-0812">Transmembrane</keyword>
<gene>
    <name evidence="4" type="ORF">IAB28_00910</name>
</gene>
<dbReference type="GO" id="GO:0009847">
    <property type="term" value="P:spore germination"/>
    <property type="evidence" value="ECO:0007669"/>
    <property type="project" value="InterPro"/>
</dbReference>
<evidence type="ECO:0000256" key="3">
    <source>
        <dbReference type="SAM" id="Phobius"/>
    </source>
</evidence>
<dbReference type="Proteomes" id="UP000824250">
    <property type="component" value="Unassembled WGS sequence"/>
</dbReference>
<keyword evidence="2 3" id="KW-0472">Membrane</keyword>
<comment type="similarity">
    <text evidence="1">Belongs to the GerABKA family.</text>
</comment>
<sequence length="469" mass="53398">MKISSNIQENIAYFHQLLDVEKNFDVVYHSLEIGGRQACLYFVDGFTKDEVLLRLMQTFVTVKPQDMPENAHDFSKKYVSYGETGLETEDSPIVIQLLSGLSCLFVDGYDQCITIDCRTYPARGVAEPDKDKVLRGSRDGFVETLIFNTALIRRRIRDVAFTVEIMETGESSHTDIAICYMKGRVDEELLKKIQTRIRTLKVDALTMNQESLAECLFPHKWFNPFPKFRFSERPDTAAASILEGSIVILVDNSPACMILPSSVFDIIEEADDYYFPPITGTYLRLSRMTVSLLTLLLTPVWLLFMQNPAWIPDWLAFIRLSDEIYVPIIYQLLILEFAIDGLRLAAVNTPSMLTTPLSVIAGIVLGEYSVQSGWFNSETMLYMAFVTIANYSQASFELGYALKFMRVILLLLTSLFNLWGFLAGLLFTVCAIVFNKTIAGKSYIYPLIPFSWSECKKRFLRGRLPHTRV</sequence>